<dbReference type="OrthoDB" id="598046at2"/>
<feature type="domain" description="Adaptor protein ClpS core" evidence="2">
    <location>
        <begin position="55"/>
        <end position="117"/>
    </location>
</feature>
<dbReference type="InterPro" id="IPR014719">
    <property type="entry name" value="Ribosomal_bL12_C/ClpS-like"/>
</dbReference>
<feature type="compositionally biased region" description="Acidic residues" evidence="1">
    <location>
        <begin position="47"/>
        <end position="57"/>
    </location>
</feature>
<dbReference type="GO" id="GO:0006508">
    <property type="term" value="P:proteolysis"/>
    <property type="evidence" value="ECO:0007669"/>
    <property type="project" value="UniProtKB-KW"/>
</dbReference>
<dbReference type="Proteomes" id="UP000221024">
    <property type="component" value="Unassembled WGS sequence"/>
</dbReference>
<proteinExistence type="predicted"/>
<dbReference type="GO" id="GO:0008233">
    <property type="term" value="F:peptidase activity"/>
    <property type="evidence" value="ECO:0007669"/>
    <property type="project" value="UniProtKB-KW"/>
</dbReference>
<keyword evidence="3" id="KW-0645">Protease</keyword>
<dbReference type="Gene3D" id="3.30.1390.10">
    <property type="match status" value="1"/>
</dbReference>
<dbReference type="RefSeq" id="WP_098060622.1">
    <property type="nucleotide sequence ID" value="NZ_PDEP01000001.1"/>
</dbReference>
<evidence type="ECO:0000256" key="1">
    <source>
        <dbReference type="SAM" id="MobiDB-lite"/>
    </source>
</evidence>
<accession>A0A2H3NQ73</accession>
<comment type="caution">
    <text evidence="3">The sequence shown here is derived from an EMBL/GenBank/DDBJ whole genome shotgun (WGS) entry which is preliminary data.</text>
</comment>
<dbReference type="AlphaFoldDB" id="A0A2H3NQ73"/>
<evidence type="ECO:0000313" key="4">
    <source>
        <dbReference type="Proteomes" id="UP000221024"/>
    </source>
</evidence>
<evidence type="ECO:0000313" key="3">
    <source>
        <dbReference type="EMBL" id="PEN09222.1"/>
    </source>
</evidence>
<dbReference type="Pfam" id="PF02617">
    <property type="entry name" value="ClpS"/>
    <property type="match status" value="1"/>
</dbReference>
<gene>
    <name evidence="3" type="ORF">CRI93_00380</name>
</gene>
<dbReference type="GO" id="GO:0030163">
    <property type="term" value="P:protein catabolic process"/>
    <property type="evidence" value="ECO:0007669"/>
    <property type="project" value="InterPro"/>
</dbReference>
<dbReference type="EMBL" id="PDEP01000001">
    <property type="protein sequence ID" value="PEN09222.1"/>
    <property type="molecule type" value="Genomic_DNA"/>
</dbReference>
<evidence type="ECO:0000259" key="2">
    <source>
        <dbReference type="Pfam" id="PF02617"/>
    </source>
</evidence>
<keyword evidence="3" id="KW-0378">Hydrolase</keyword>
<dbReference type="InterPro" id="IPR003769">
    <property type="entry name" value="ClpS_core"/>
</dbReference>
<name>A0A2H3NQ73_9BACT</name>
<feature type="region of interest" description="Disordered" evidence="1">
    <location>
        <begin position="28"/>
        <end position="59"/>
    </location>
</feature>
<keyword evidence="4" id="KW-1185">Reference proteome</keyword>
<sequence length="130" mass="14303">MAPFTLSPDVLSHEYRLVLHREAGRPAATAYPTALPETASPDVEVLEKEDDGTDTDDPWSVVLFNDEVHTFQEVITQLVKATGCTPAKAEKLAWTVHTKGKATVYEGSFQECFDVQAVLNEINLVTEIQG</sequence>
<dbReference type="SUPFAM" id="SSF54736">
    <property type="entry name" value="ClpS-like"/>
    <property type="match status" value="1"/>
</dbReference>
<organism evidence="3 4">
    <name type="scientific">Longimonas halophila</name>
    <dbReference type="NCBI Taxonomy" id="1469170"/>
    <lineage>
        <taxon>Bacteria</taxon>
        <taxon>Pseudomonadati</taxon>
        <taxon>Rhodothermota</taxon>
        <taxon>Rhodothermia</taxon>
        <taxon>Rhodothermales</taxon>
        <taxon>Salisaetaceae</taxon>
        <taxon>Longimonas</taxon>
    </lineage>
</organism>
<reference evidence="3 4" key="1">
    <citation type="submission" date="2017-10" db="EMBL/GenBank/DDBJ databases">
        <title>Draft genome of Longimonas halophila.</title>
        <authorList>
            <person name="Goh K.M."/>
            <person name="Shamsir M.S."/>
            <person name="Lim S.W."/>
        </authorList>
    </citation>
    <scope>NUCLEOTIDE SEQUENCE [LARGE SCALE GENOMIC DNA]</scope>
    <source>
        <strain evidence="3 4">KCTC 42399</strain>
    </source>
</reference>
<protein>
    <submittedName>
        <fullName evidence="3">Clp protease ClpS</fullName>
    </submittedName>
</protein>